<gene>
    <name evidence="13" type="ORF">SAMN05444390_102238</name>
</gene>
<evidence type="ECO:0000256" key="3">
    <source>
        <dbReference type="ARBA" id="ARBA00022449"/>
    </source>
</evidence>
<keyword evidence="5 10" id="KW-0812">Transmembrane</keyword>
<feature type="transmembrane region" description="Helical" evidence="10">
    <location>
        <begin position="6"/>
        <end position="23"/>
    </location>
</feature>
<keyword evidence="6" id="KW-0630">Potassium</keyword>
<evidence type="ECO:0000256" key="2">
    <source>
        <dbReference type="ARBA" id="ARBA00022448"/>
    </source>
</evidence>
<dbReference type="Proteomes" id="UP000236745">
    <property type="component" value="Unassembled WGS sequence"/>
</dbReference>
<organism evidence="13 14">
    <name type="scientific">Marinobacterium lutimaris</name>
    <dbReference type="NCBI Taxonomy" id="568106"/>
    <lineage>
        <taxon>Bacteria</taxon>
        <taxon>Pseudomonadati</taxon>
        <taxon>Pseudomonadota</taxon>
        <taxon>Gammaproteobacteria</taxon>
        <taxon>Oceanospirillales</taxon>
        <taxon>Oceanospirillaceae</taxon>
        <taxon>Marinobacterium</taxon>
    </lineage>
</organism>
<dbReference type="Pfam" id="PF02254">
    <property type="entry name" value="TrkA_N"/>
    <property type="match status" value="1"/>
</dbReference>
<evidence type="ECO:0000313" key="14">
    <source>
        <dbReference type="Proteomes" id="UP000236745"/>
    </source>
</evidence>
<dbReference type="GO" id="GO:0008324">
    <property type="term" value="F:monoatomic cation transmembrane transporter activity"/>
    <property type="evidence" value="ECO:0007669"/>
    <property type="project" value="InterPro"/>
</dbReference>
<keyword evidence="4" id="KW-0633">Potassium transport</keyword>
<evidence type="ECO:0000313" key="13">
    <source>
        <dbReference type="EMBL" id="SEG52491.1"/>
    </source>
</evidence>
<evidence type="ECO:0000256" key="10">
    <source>
        <dbReference type="SAM" id="Phobius"/>
    </source>
</evidence>
<dbReference type="SUPFAM" id="SSF116726">
    <property type="entry name" value="TrkA C-terminal domain-like"/>
    <property type="match status" value="1"/>
</dbReference>
<protein>
    <submittedName>
        <fullName evidence="13">Kef-type potassium/proton antiporter, CPA2 family</fullName>
    </submittedName>
</protein>
<proteinExistence type="predicted"/>
<feature type="domain" description="RCK C-terminal" evidence="12">
    <location>
        <begin position="577"/>
        <end position="657"/>
    </location>
</feature>
<feature type="transmembrane region" description="Helical" evidence="10">
    <location>
        <begin position="291"/>
        <end position="315"/>
    </location>
</feature>
<dbReference type="PROSITE" id="PS51201">
    <property type="entry name" value="RCK_N"/>
    <property type="match status" value="1"/>
</dbReference>
<keyword evidence="7 10" id="KW-1133">Transmembrane helix</keyword>
<dbReference type="InterPro" id="IPR003148">
    <property type="entry name" value="RCK_N"/>
</dbReference>
<dbReference type="InterPro" id="IPR006153">
    <property type="entry name" value="Cation/H_exchanger_TM"/>
</dbReference>
<dbReference type="Gene3D" id="1.20.1530.20">
    <property type="match status" value="1"/>
</dbReference>
<dbReference type="PANTHER" id="PTHR46157">
    <property type="entry name" value="K(+) EFFLUX ANTIPORTER 3, CHLOROPLASTIC"/>
    <property type="match status" value="1"/>
</dbReference>
<feature type="domain" description="RCK N-terminal" evidence="11">
    <location>
        <begin position="411"/>
        <end position="528"/>
    </location>
</feature>
<dbReference type="Gene3D" id="3.30.70.1450">
    <property type="entry name" value="Regulator of K+ conductance, C-terminal domain"/>
    <property type="match status" value="1"/>
</dbReference>
<dbReference type="RefSeq" id="WP_104003343.1">
    <property type="nucleotide sequence ID" value="NZ_FNVQ01000002.1"/>
</dbReference>
<dbReference type="Pfam" id="PF00999">
    <property type="entry name" value="Na_H_Exchanger"/>
    <property type="match status" value="1"/>
</dbReference>
<keyword evidence="2" id="KW-0813">Transport</keyword>
<evidence type="ECO:0000259" key="11">
    <source>
        <dbReference type="PROSITE" id="PS51201"/>
    </source>
</evidence>
<feature type="transmembrane region" description="Helical" evidence="10">
    <location>
        <begin position="30"/>
        <end position="46"/>
    </location>
</feature>
<dbReference type="PROSITE" id="PS51202">
    <property type="entry name" value="RCK_C"/>
    <property type="match status" value="1"/>
</dbReference>
<evidence type="ECO:0000259" key="12">
    <source>
        <dbReference type="PROSITE" id="PS51202"/>
    </source>
</evidence>
<sequence length="658" mass="71143">MEHSLFEQLLLILVGAVIATTLFRRLKMPPILAYIAVGVVIGPYALQKADPHEMELMSELGVVFLLFMLGLEFSLPRMIAMRRLVFGLGALQVAMTAVALILISLALGIDINSAIVIAGALALSSTAVVTRELLRLNQLSAPHGQISFGILLFQDLAAVFFLIIVPVLGSNGGEINSDELFMSLLQGAGLLLVLLVLGRTVLPALFKEIARSRSDELFVLMALVTALAAAWITHAAGLSMALGGFLAGMMLGESHYKHQLEADIRPFRDVLLGLFFVTVGMQLNLDTLITNWHWILICALSLMLLKAAIIALVVGRVNRDGHNALRSALCLAQGGEFGFALLALGLGHGVISSELNAIITATIILSMVITPLLIAFNGNIASFLLREKLPETASVSEPSIEELNEASEHLDGHVIICGFGRVGQIVARFLRPLDIPYIAIDSDPFRTHEAAQAGEPMFYGDARRGDILKAIGAERARLLILTVPDHGESMAALKQIKRNCPDLPVLVRTQDDSKLELYQNAGATEVVPEALEGSLMLVSHILTLLEIPEEDIRSRIDAVRAERYQLLHGFLHGKRSKKVTESGDPNELRHPVTLTEDCYASGRTLESLALKARVVALKRGDIELGSPPGEEVLQSGDIVILTGEPSQVEAAEERLFSG</sequence>
<dbReference type="GO" id="GO:0015297">
    <property type="term" value="F:antiporter activity"/>
    <property type="evidence" value="ECO:0007669"/>
    <property type="project" value="UniProtKB-KW"/>
</dbReference>
<comment type="subcellular location">
    <subcellularLocation>
        <location evidence="1">Endomembrane system</location>
        <topology evidence="1">Multi-pass membrane protein</topology>
    </subcellularLocation>
</comment>
<dbReference type="InterPro" id="IPR006037">
    <property type="entry name" value="RCK_C"/>
</dbReference>
<evidence type="ECO:0000256" key="6">
    <source>
        <dbReference type="ARBA" id="ARBA00022958"/>
    </source>
</evidence>
<dbReference type="GO" id="GO:0005886">
    <property type="term" value="C:plasma membrane"/>
    <property type="evidence" value="ECO:0007669"/>
    <property type="project" value="TreeGrafter"/>
</dbReference>
<evidence type="ECO:0000256" key="4">
    <source>
        <dbReference type="ARBA" id="ARBA00022538"/>
    </source>
</evidence>
<keyword evidence="3" id="KW-0050">Antiport</keyword>
<dbReference type="InterPro" id="IPR036291">
    <property type="entry name" value="NAD(P)-bd_dom_sf"/>
</dbReference>
<dbReference type="GO" id="GO:0006813">
    <property type="term" value="P:potassium ion transport"/>
    <property type="evidence" value="ECO:0007669"/>
    <property type="project" value="UniProtKB-KW"/>
</dbReference>
<dbReference type="GO" id="GO:1902600">
    <property type="term" value="P:proton transmembrane transport"/>
    <property type="evidence" value="ECO:0007669"/>
    <property type="project" value="InterPro"/>
</dbReference>
<dbReference type="AlphaFoldDB" id="A0A1H6AV98"/>
<feature type="transmembrane region" description="Helical" evidence="10">
    <location>
        <begin position="268"/>
        <end position="285"/>
    </location>
</feature>
<keyword evidence="14" id="KW-1185">Reference proteome</keyword>
<feature type="transmembrane region" description="Helical" evidence="10">
    <location>
        <begin position="58"/>
        <end position="75"/>
    </location>
</feature>
<evidence type="ECO:0000256" key="7">
    <source>
        <dbReference type="ARBA" id="ARBA00022989"/>
    </source>
</evidence>
<feature type="transmembrane region" description="Helical" evidence="10">
    <location>
        <begin position="357"/>
        <end position="376"/>
    </location>
</feature>
<keyword evidence="9 10" id="KW-0472">Membrane</keyword>
<evidence type="ECO:0000256" key="8">
    <source>
        <dbReference type="ARBA" id="ARBA00023065"/>
    </source>
</evidence>
<evidence type="ECO:0000256" key="5">
    <source>
        <dbReference type="ARBA" id="ARBA00022692"/>
    </source>
</evidence>
<dbReference type="OrthoDB" id="9781411at2"/>
<evidence type="ECO:0000256" key="9">
    <source>
        <dbReference type="ARBA" id="ARBA00023136"/>
    </source>
</evidence>
<feature type="transmembrane region" description="Helical" evidence="10">
    <location>
        <begin position="180"/>
        <end position="202"/>
    </location>
</feature>
<dbReference type="InterPro" id="IPR036721">
    <property type="entry name" value="RCK_C_sf"/>
</dbReference>
<dbReference type="InterPro" id="IPR038770">
    <property type="entry name" value="Na+/solute_symporter_sf"/>
</dbReference>
<dbReference type="Pfam" id="PF02080">
    <property type="entry name" value="TrkA_C"/>
    <property type="match status" value="1"/>
</dbReference>
<dbReference type="EMBL" id="FNVQ01000002">
    <property type="protein sequence ID" value="SEG52491.1"/>
    <property type="molecule type" value="Genomic_DNA"/>
</dbReference>
<dbReference type="SUPFAM" id="SSF51735">
    <property type="entry name" value="NAD(P)-binding Rossmann-fold domains"/>
    <property type="match status" value="1"/>
</dbReference>
<feature type="transmembrane region" description="Helical" evidence="10">
    <location>
        <begin position="146"/>
        <end position="168"/>
    </location>
</feature>
<feature type="transmembrane region" description="Helical" evidence="10">
    <location>
        <begin position="115"/>
        <end position="134"/>
    </location>
</feature>
<dbReference type="PANTHER" id="PTHR46157:SF4">
    <property type="entry name" value="K(+) EFFLUX ANTIPORTER 3, CHLOROPLASTIC"/>
    <property type="match status" value="1"/>
</dbReference>
<accession>A0A1H6AV98</accession>
<reference evidence="13 14" key="1">
    <citation type="submission" date="2016-10" db="EMBL/GenBank/DDBJ databases">
        <authorList>
            <person name="de Groot N.N."/>
        </authorList>
    </citation>
    <scope>NUCLEOTIDE SEQUENCE [LARGE SCALE GENOMIC DNA]</scope>
    <source>
        <strain evidence="13 14">DSM 22012</strain>
    </source>
</reference>
<feature type="transmembrane region" description="Helical" evidence="10">
    <location>
        <begin position="214"/>
        <end position="232"/>
    </location>
</feature>
<feature type="transmembrane region" description="Helical" evidence="10">
    <location>
        <begin position="84"/>
        <end position="109"/>
    </location>
</feature>
<dbReference type="GO" id="GO:0012505">
    <property type="term" value="C:endomembrane system"/>
    <property type="evidence" value="ECO:0007669"/>
    <property type="project" value="UniProtKB-SubCell"/>
</dbReference>
<evidence type="ECO:0000256" key="1">
    <source>
        <dbReference type="ARBA" id="ARBA00004127"/>
    </source>
</evidence>
<feature type="transmembrane region" description="Helical" evidence="10">
    <location>
        <begin position="327"/>
        <end position="351"/>
    </location>
</feature>
<name>A0A1H6AV98_9GAMM</name>
<keyword evidence="8" id="KW-0406">Ion transport</keyword>
<dbReference type="FunFam" id="3.40.50.720:FF:000036">
    <property type="entry name" value="Glutathione-regulated potassium-efflux system protein KefB"/>
    <property type="match status" value="1"/>
</dbReference>
<dbReference type="Gene3D" id="3.40.50.720">
    <property type="entry name" value="NAD(P)-binding Rossmann-like Domain"/>
    <property type="match status" value="1"/>
</dbReference>